<accession>A0A1G2HUY9</accession>
<dbReference type="Proteomes" id="UP000178774">
    <property type="component" value="Unassembled WGS sequence"/>
</dbReference>
<evidence type="ECO:0000313" key="2">
    <source>
        <dbReference type="Proteomes" id="UP000178774"/>
    </source>
</evidence>
<sequence>MFKQLESFVGVIWSLVLALKAAAEQQGEEPEDFIQFLQTRDGKILVPGMVEFVVMARRGKKPGKPVSRQLEEWRIFYKKFFNYKLDVESIRIPTRLDGYDRLIVVAKGFTLNQIYAAMAKQFTCSSYADDLDKVVIHNARDANRDGTYAVWVRDQREADKENRSKSAYDLWGTKNPVFVPEMPFITLGERMLYELKHWDETGDQLDQDSWTQCLGSRGADGDVLCVRFAPGYVHVSWSGCLNSGPDLGARSAVSRPLEPSGAQA</sequence>
<name>A0A1G2HUY9_9BACT</name>
<gene>
    <name evidence="1" type="ORF">A2822_02205</name>
</gene>
<reference evidence="1 2" key="1">
    <citation type="journal article" date="2016" name="Nat. Commun.">
        <title>Thousands of microbial genomes shed light on interconnected biogeochemical processes in an aquifer system.</title>
        <authorList>
            <person name="Anantharaman K."/>
            <person name="Brown C.T."/>
            <person name="Hug L.A."/>
            <person name="Sharon I."/>
            <person name="Castelle C.J."/>
            <person name="Probst A.J."/>
            <person name="Thomas B.C."/>
            <person name="Singh A."/>
            <person name="Wilkins M.J."/>
            <person name="Karaoz U."/>
            <person name="Brodie E.L."/>
            <person name="Williams K.H."/>
            <person name="Hubbard S.S."/>
            <person name="Banfield J.F."/>
        </authorList>
    </citation>
    <scope>NUCLEOTIDE SEQUENCE [LARGE SCALE GENOMIC DNA]</scope>
</reference>
<evidence type="ECO:0000313" key="1">
    <source>
        <dbReference type="EMBL" id="OGZ66263.1"/>
    </source>
</evidence>
<comment type="caution">
    <text evidence="1">The sequence shown here is derived from an EMBL/GenBank/DDBJ whole genome shotgun (WGS) entry which is preliminary data.</text>
</comment>
<proteinExistence type="predicted"/>
<protein>
    <submittedName>
        <fullName evidence="1">Uncharacterized protein</fullName>
    </submittedName>
</protein>
<dbReference type="AlphaFoldDB" id="A0A1G2HUY9"/>
<organism evidence="1 2">
    <name type="scientific">Candidatus Staskawiczbacteria bacterium RIFCSPHIGHO2_01_FULL_41_41</name>
    <dbReference type="NCBI Taxonomy" id="1802203"/>
    <lineage>
        <taxon>Bacteria</taxon>
        <taxon>Candidatus Staskawicziibacteriota</taxon>
    </lineage>
</organism>
<dbReference type="EMBL" id="MHOP01000007">
    <property type="protein sequence ID" value="OGZ66263.1"/>
    <property type="molecule type" value="Genomic_DNA"/>
</dbReference>